<proteinExistence type="predicted"/>
<reference evidence="2" key="1">
    <citation type="submission" date="2021-01" db="UniProtKB">
        <authorList>
            <consortium name="EnsemblPlants"/>
        </authorList>
    </citation>
    <scope>IDENTIFICATION</scope>
</reference>
<organism evidence="2 3">
    <name type="scientific">Kalanchoe fedtschenkoi</name>
    <name type="common">Lavender scallops</name>
    <name type="synonym">South American air plant</name>
    <dbReference type="NCBI Taxonomy" id="63787"/>
    <lineage>
        <taxon>Eukaryota</taxon>
        <taxon>Viridiplantae</taxon>
        <taxon>Streptophyta</taxon>
        <taxon>Embryophyta</taxon>
        <taxon>Tracheophyta</taxon>
        <taxon>Spermatophyta</taxon>
        <taxon>Magnoliopsida</taxon>
        <taxon>eudicotyledons</taxon>
        <taxon>Gunneridae</taxon>
        <taxon>Pentapetalae</taxon>
        <taxon>Saxifragales</taxon>
        <taxon>Crassulaceae</taxon>
        <taxon>Kalanchoe</taxon>
    </lineage>
</organism>
<sequence>MMSHHITFSSSKDATSTLKPKIYTKLRTIHENRFSEDQECPQCDPSMNSDADSSLDPVRKRLERPLKSLANGISCAFFASLKQLSCVHIDTIDDLNTVRMESPKVGRNI</sequence>
<keyword evidence="3" id="KW-1185">Reference proteome</keyword>
<name>A0A7N0TNE3_KALFE</name>
<feature type="region of interest" description="Disordered" evidence="1">
    <location>
        <begin position="35"/>
        <end position="57"/>
    </location>
</feature>
<dbReference type="Proteomes" id="UP000594263">
    <property type="component" value="Unplaced"/>
</dbReference>
<dbReference type="AlphaFoldDB" id="A0A7N0TNE3"/>
<accession>A0A7N0TNE3</accession>
<dbReference type="EnsemblPlants" id="Kaladp0040s0212.1.v1.1">
    <property type="protein sequence ID" value="Kaladp0040s0212.1.v1.1.CDS.1"/>
    <property type="gene ID" value="Kaladp0040s0212.v1.1"/>
</dbReference>
<protein>
    <submittedName>
        <fullName evidence="2">Uncharacterized protein</fullName>
    </submittedName>
</protein>
<dbReference type="Gramene" id="Kaladp0040s0212.1.v1.1">
    <property type="protein sequence ID" value="Kaladp0040s0212.1.v1.1.CDS.1"/>
    <property type="gene ID" value="Kaladp0040s0212.v1.1"/>
</dbReference>
<evidence type="ECO:0000313" key="3">
    <source>
        <dbReference type="Proteomes" id="UP000594263"/>
    </source>
</evidence>
<evidence type="ECO:0000256" key="1">
    <source>
        <dbReference type="SAM" id="MobiDB-lite"/>
    </source>
</evidence>
<evidence type="ECO:0000313" key="2">
    <source>
        <dbReference type="EnsemblPlants" id="Kaladp0040s0212.1.v1.1.CDS.1"/>
    </source>
</evidence>